<evidence type="ECO:0000256" key="7">
    <source>
        <dbReference type="SAM" id="MobiDB-lite"/>
    </source>
</evidence>
<evidence type="ECO:0000256" key="4">
    <source>
        <dbReference type="ARBA" id="ARBA00023143"/>
    </source>
</evidence>
<keyword evidence="4 6" id="KW-0975">Bacterial flagellum</keyword>
<evidence type="ECO:0000256" key="5">
    <source>
        <dbReference type="ARBA" id="ARBA00025933"/>
    </source>
</evidence>
<keyword evidence="10" id="KW-0282">Flagellum</keyword>
<evidence type="ECO:0000259" key="8">
    <source>
        <dbReference type="Pfam" id="PF00460"/>
    </source>
</evidence>
<dbReference type="Pfam" id="PF00460">
    <property type="entry name" value="Flg_bb_rod"/>
    <property type="match status" value="1"/>
</dbReference>
<name>A0A518CIR4_9PLAN</name>
<feature type="compositionally biased region" description="Basic and acidic residues" evidence="7">
    <location>
        <begin position="72"/>
        <end position="85"/>
    </location>
</feature>
<dbReference type="EMBL" id="CP036281">
    <property type="protein sequence ID" value="QDU79111.1"/>
    <property type="molecule type" value="Genomic_DNA"/>
</dbReference>
<accession>A0A518CIR4</accession>
<gene>
    <name evidence="10" type="primary">flgC</name>
    <name evidence="10" type="ORF">Pla110_08160</name>
</gene>
<organism evidence="10 11">
    <name type="scientific">Polystyrenella longa</name>
    <dbReference type="NCBI Taxonomy" id="2528007"/>
    <lineage>
        <taxon>Bacteria</taxon>
        <taxon>Pseudomonadati</taxon>
        <taxon>Planctomycetota</taxon>
        <taxon>Planctomycetia</taxon>
        <taxon>Planctomycetales</taxon>
        <taxon>Planctomycetaceae</taxon>
        <taxon>Polystyrenella</taxon>
    </lineage>
</organism>
<keyword evidence="10" id="KW-0969">Cilium</keyword>
<dbReference type="Proteomes" id="UP000317178">
    <property type="component" value="Chromosome"/>
</dbReference>
<evidence type="ECO:0000259" key="9">
    <source>
        <dbReference type="Pfam" id="PF06429"/>
    </source>
</evidence>
<dbReference type="InterPro" id="IPR001444">
    <property type="entry name" value="Flag_bb_rod_N"/>
</dbReference>
<dbReference type="GO" id="GO:0071978">
    <property type="term" value="P:bacterial-type flagellum-dependent swarming motility"/>
    <property type="evidence" value="ECO:0007669"/>
    <property type="project" value="TreeGrafter"/>
</dbReference>
<reference evidence="10 11" key="1">
    <citation type="submission" date="2019-02" db="EMBL/GenBank/DDBJ databases">
        <title>Deep-cultivation of Planctomycetes and their phenomic and genomic characterization uncovers novel biology.</title>
        <authorList>
            <person name="Wiegand S."/>
            <person name="Jogler M."/>
            <person name="Boedeker C."/>
            <person name="Pinto D."/>
            <person name="Vollmers J."/>
            <person name="Rivas-Marin E."/>
            <person name="Kohn T."/>
            <person name="Peeters S.H."/>
            <person name="Heuer A."/>
            <person name="Rast P."/>
            <person name="Oberbeckmann S."/>
            <person name="Bunk B."/>
            <person name="Jeske O."/>
            <person name="Meyerdierks A."/>
            <person name="Storesund J.E."/>
            <person name="Kallscheuer N."/>
            <person name="Luecker S."/>
            <person name="Lage O.M."/>
            <person name="Pohl T."/>
            <person name="Merkel B.J."/>
            <person name="Hornburger P."/>
            <person name="Mueller R.-W."/>
            <person name="Bruemmer F."/>
            <person name="Labrenz M."/>
            <person name="Spormann A.M."/>
            <person name="Op den Camp H."/>
            <person name="Overmann J."/>
            <person name="Amann R."/>
            <person name="Jetten M.S.M."/>
            <person name="Mascher T."/>
            <person name="Medema M.H."/>
            <person name="Devos D.P."/>
            <person name="Kaster A.-K."/>
            <person name="Ovreas L."/>
            <person name="Rohde M."/>
            <person name="Galperin M.Y."/>
            <person name="Jogler C."/>
        </authorList>
    </citation>
    <scope>NUCLEOTIDE SEQUENCE [LARGE SCALE GENOMIC DNA]</scope>
    <source>
        <strain evidence="10 11">Pla110</strain>
    </source>
</reference>
<dbReference type="Pfam" id="PF06429">
    <property type="entry name" value="Flg_bbr_C"/>
    <property type="match status" value="1"/>
</dbReference>
<evidence type="ECO:0000256" key="6">
    <source>
        <dbReference type="RuleBase" id="RU362062"/>
    </source>
</evidence>
<comment type="subunit">
    <text evidence="5 6">The basal body constitutes a major portion of the flagellar organelle and consists of four rings (L,P,S, and M) mounted on a central rod. The rod consists of about 26 subunits of FlgG in the distal portion, and FlgB, FlgC and FlgF are thought to build up the proximal portion of the rod with about 6 subunits each.</text>
</comment>
<dbReference type="AlphaFoldDB" id="A0A518CIR4"/>
<dbReference type="PANTHER" id="PTHR30435">
    <property type="entry name" value="FLAGELLAR PROTEIN"/>
    <property type="match status" value="1"/>
</dbReference>
<comment type="similarity">
    <text evidence="2">Belongs to the flagella basal body rod proteins family.</text>
</comment>
<protein>
    <recommendedName>
        <fullName evidence="3 6">Flagellar basal-body rod protein FlgC</fullName>
    </recommendedName>
</protein>
<dbReference type="GO" id="GO:0030694">
    <property type="term" value="C:bacterial-type flagellum basal body, rod"/>
    <property type="evidence" value="ECO:0007669"/>
    <property type="project" value="UniProtKB-UniRule"/>
</dbReference>
<dbReference type="InterPro" id="IPR010930">
    <property type="entry name" value="Flg_bb/hook_C_dom"/>
</dbReference>
<dbReference type="RefSeq" id="WP_144993456.1">
    <property type="nucleotide sequence ID" value="NZ_CP036281.1"/>
</dbReference>
<keyword evidence="10" id="KW-0966">Cell projection</keyword>
<dbReference type="PANTHER" id="PTHR30435:SF2">
    <property type="entry name" value="FLAGELLAR BASAL-BODY ROD PROTEIN FLGC"/>
    <property type="match status" value="1"/>
</dbReference>
<comment type="subcellular location">
    <subcellularLocation>
        <location evidence="1 6">Bacterial flagellum basal body</location>
    </subcellularLocation>
</comment>
<evidence type="ECO:0000256" key="2">
    <source>
        <dbReference type="ARBA" id="ARBA00009677"/>
    </source>
</evidence>
<dbReference type="OrthoDB" id="9794148at2"/>
<dbReference type="NCBIfam" id="TIGR01395">
    <property type="entry name" value="FlgC"/>
    <property type="match status" value="1"/>
</dbReference>
<evidence type="ECO:0000313" key="10">
    <source>
        <dbReference type="EMBL" id="QDU79111.1"/>
    </source>
</evidence>
<dbReference type="InterPro" id="IPR006299">
    <property type="entry name" value="FlgC"/>
</dbReference>
<feature type="domain" description="Flagellar basal-body/hook protein C-terminal" evidence="9">
    <location>
        <begin position="87"/>
        <end position="128"/>
    </location>
</feature>
<sequence>MFKAIDISTSALVAQRMRMDTISGNIANAHTTRDAEGNLSPFQRRFVTFAADNKDDTRGAGVVGEVQVDDATPPRRKFEPGHPDADQDGFVSLPNFDMVTEFVNAMEANRAYEANVAAMDITKQMTQLGLKILG</sequence>
<feature type="region of interest" description="Disordered" evidence="7">
    <location>
        <begin position="69"/>
        <end position="90"/>
    </location>
</feature>
<proteinExistence type="inferred from homology"/>
<evidence type="ECO:0000256" key="3">
    <source>
        <dbReference type="ARBA" id="ARBA00017941"/>
    </source>
</evidence>
<feature type="domain" description="Flagellar basal body rod protein N-terminal" evidence="8">
    <location>
        <begin position="5"/>
        <end position="32"/>
    </location>
</feature>
<dbReference type="KEGG" id="plon:Pla110_08160"/>
<evidence type="ECO:0000256" key="1">
    <source>
        <dbReference type="ARBA" id="ARBA00004117"/>
    </source>
</evidence>
<evidence type="ECO:0000313" key="11">
    <source>
        <dbReference type="Proteomes" id="UP000317178"/>
    </source>
</evidence>
<keyword evidence="11" id="KW-1185">Reference proteome</keyword>